<feature type="transmembrane region" description="Helical" evidence="1">
    <location>
        <begin position="143"/>
        <end position="161"/>
    </location>
</feature>
<gene>
    <name evidence="2" type="ORF">D7Z96_05960</name>
</gene>
<organism evidence="2 3">
    <name type="scientific">Pseudarthrobacter phenanthrenivorans</name>
    <name type="common">Arthrobacter phenanthrenivorans</name>
    <dbReference type="NCBI Taxonomy" id="361575"/>
    <lineage>
        <taxon>Bacteria</taxon>
        <taxon>Bacillati</taxon>
        <taxon>Actinomycetota</taxon>
        <taxon>Actinomycetes</taxon>
        <taxon>Micrococcales</taxon>
        <taxon>Micrococcaceae</taxon>
        <taxon>Pseudarthrobacter</taxon>
    </lineage>
</organism>
<proteinExistence type="predicted"/>
<feature type="transmembrane region" description="Helical" evidence="1">
    <location>
        <begin position="65"/>
        <end position="86"/>
    </location>
</feature>
<reference evidence="3" key="2">
    <citation type="submission" date="2018-10" db="EMBL/GenBank/DDBJ databases">
        <authorList>
            <person name="Wang Y."/>
            <person name="Wang J."/>
            <person name="Yang X."/>
            <person name="Wang Z."/>
            <person name="Huang Y."/>
        </authorList>
    </citation>
    <scope>NUCLEOTIDE SEQUENCE [LARGE SCALE GENOMIC DNA]</scope>
    <source>
        <strain evidence="3">J015</strain>
    </source>
</reference>
<keyword evidence="1" id="KW-1133">Transmembrane helix</keyword>
<evidence type="ECO:0000313" key="3">
    <source>
        <dbReference type="Proteomes" id="UP000273159"/>
    </source>
</evidence>
<feature type="transmembrane region" description="Helical" evidence="1">
    <location>
        <begin position="168"/>
        <end position="188"/>
    </location>
</feature>
<feature type="transmembrane region" description="Helical" evidence="1">
    <location>
        <begin position="98"/>
        <end position="131"/>
    </location>
</feature>
<accession>A0A3B0FUJ4</accession>
<dbReference type="AlphaFoldDB" id="A0A3B0FUJ4"/>
<dbReference type="EMBL" id="RBNH01000004">
    <property type="protein sequence ID" value="RKO25352.1"/>
    <property type="molecule type" value="Genomic_DNA"/>
</dbReference>
<evidence type="ECO:0000313" key="2">
    <source>
        <dbReference type="EMBL" id="RKO25352.1"/>
    </source>
</evidence>
<keyword evidence="1" id="KW-0472">Membrane</keyword>
<dbReference type="Proteomes" id="UP000273159">
    <property type="component" value="Unassembled WGS sequence"/>
</dbReference>
<evidence type="ECO:0008006" key="4">
    <source>
        <dbReference type="Google" id="ProtNLM"/>
    </source>
</evidence>
<dbReference type="RefSeq" id="WP_013602020.1">
    <property type="nucleotide sequence ID" value="NZ_RBNH01000004.1"/>
</dbReference>
<keyword evidence="1" id="KW-0812">Transmembrane</keyword>
<name>A0A3B0FUJ4_PSEPS</name>
<protein>
    <recommendedName>
        <fullName evidence="4">DUF998 domain-containing protein</fullName>
    </recommendedName>
</protein>
<evidence type="ECO:0000256" key="1">
    <source>
        <dbReference type="SAM" id="Phobius"/>
    </source>
</evidence>
<reference evidence="2 3" key="1">
    <citation type="submission" date="2018-10" db="EMBL/GenBank/DDBJ databases">
        <title>Genome-guide identification and characterization of bacteria that degrade polycyclic aromatic hydrocarbons and resist hexavalent chromium simultaneously.</title>
        <authorList>
            <person name="Feng H."/>
        </authorList>
    </citation>
    <scope>NUCLEOTIDE SEQUENCE [LARGE SCALE GENOMIC DNA]</scope>
    <source>
        <strain evidence="2 3">J015</strain>
    </source>
</reference>
<comment type="caution">
    <text evidence="2">The sequence shown here is derived from an EMBL/GenBank/DDBJ whole genome shotgun (WGS) entry which is preliminary data.</text>
</comment>
<sequence length="203" mass="20541">MKDHPEGTALKRTPGGSPALAAAVAAGLGGLSLTASGILQSMQPPGCIAAECVGRTYRSAGPLESFLFLAGVLLIAGATLGFLALLPARMRMVRIAAATAAACMFFGVALMGSALYFAGVALVLVAVAAYIVMGVGLAVSRTLPAWAGVVLAVSSLLLLGANDQNERILFVVPFGLAWLALGTLLWSAEPAVTPRGHSSVKPI</sequence>